<dbReference type="STRING" id="1123357.SAMN02745244_02702"/>
<organism evidence="7 8">
    <name type="scientific">Tessaracoccus bendigoensis DSM 12906</name>
    <dbReference type="NCBI Taxonomy" id="1123357"/>
    <lineage>
        <taxon>Bacteria</taxon>
        <taxon>Bacillati</taxon>
        <taxon>Actinomycetota</taxon>
        <taxon>Actinomycetes</taxon>
        <taxon>Propionibacteriales</taxon>
        <taxon>Propionibacteriaceae</taxon>
        <taxon>Tessaracoccus</taxon>
    </lineage>
</organism>
<dbReference type="Proteomes" id="UP000184512">
    <property type="component" value="Unassembled WGS sequence"/>
</dbReference>
<dbReference type="NCBIfam" id="TIGR01195">
    <property type="entry name" value="oadG_fam"/>
    <property type="match status" value="1"/>
</dbReference>
<gene>
    <name evidence="7" type="ORF">SAMN02745244_02702</name>
</gene>
<keyword evidence="3 6" id="KW-0812">Transmembrane</keyword>
<feature type="transmembrane region" description="Helical" evidence="6">
    <location>
        <begin position="6"/>
        <end position="32"/>
    </location>
</feature>
<evidence type="ECO:0000256" key="5">
    <source>
        <dbReference type="ARBA" id="ARBA00023136"/>
    </source>
</evidence>
<comment type="subcellular location">
    <subcellularLocation>
        <location evidence="1">Cell membrane</location>
    </subcellularLocation>
</comment>
<keyword evidence="8" id="KW-1185">Reference proteome</keyword>
<sequence>MDDLLWGLTMMGLGMGSVFALLLVLMGLLILIGRLDTRRSLAPEPAPSPQAEEPDAPTAGVRILADGLTEDQVAAIAVAVVTHAAQRRRQAAPETRAFAPGSQLFANRWVSVGRSRRNTPRPRR</sequence>
<keyword evidence="5 6" id="KW-0472">Membrane</keyword>
<dbReference type="RefSeq" id="WP_073189160.1">
    <property type="nucleotide sequence ID" value="NZ_FQZG01000055.1"/>
</dbReference>
<proteinExistence type="predicted"/>
<dbReference type="GO" id="GO:0036376">
    <property type="term" value="P:sodium ion export across plasma membrane"/>
    <property type="evidence" value="ECO:0007669"/>
    <property type="project" value="InterPro"/>
</dbReference>
<reference evidence="7 8" key="1">
    <citation type="submission" date="2016-11" db="EMBL/GenBank/DDBJ databases">
        <authorList>
            <person name="Jaros S."/>
            <person name="Januszkiewicz K."/>
            <person name="Wedrychowicz H."/>
        </authorList>
    </citation>
    <scope>NUCLEOTIDE SEQUENCE [LARGE SCALE GENOMIC DNA]</scope>
    <source>
        <strain evidence="7 8">DSM 12906</strain>
    </source>
</reference>
<dbReference type="GO" id="GO:0015081">
    <property type="term" value="F:sodium ion transmembrane transporter activity"/>
    <property type="evidence" value="ECO:0007669"/>
    <property type="project" value="InterPro"/>
</dbReference>
<evidence type="ECO:0000256" key="4">
    <source>
        <dbReference type="ARBA" id="ARBA00022989"/>
    </source>
</evidence>
<evidence type="ECO:0000256" key="1">
    <source>
        <dbReference type="ARBA" id="ARBA00004236"/>
    </source>
</evidence>
<dbReference type="AlphaFoldDB" id="A0A1M6K069"/>
<keyword evidence="4 6" id="KW-1133">Transmembrane helix</keyword>
<evidence type="ECO:0000256" key="2">
    <source>
        <dbReference type="ARBA" id="ARBA00022475"/>
    </source>
</evidence>
<dbReference type="InterPro" id="IPR005899">
    <property type="entry name" value="Na_pump_deCOase"/>
</dbReference>
<dbReference type="EMBL" id="FQZG01000055">
    <property type="protein sequence ID" value="SHJ52330.1"/>
    <property type="molecule type" value="Genomic_DNA"/>
</dbReference>
<evidence type="ECO:0000313" key="7">
    <source>
        <dbReference type="EMBL" id="SHJ52330.1"/>
    </source>
</evidence>
<name>A0A1M6K069_9ACTN</name>
<accession>A0A1M6K069</accession>
<protein>
    <submittedName>
        <fullName evidence="7">Sodium pump decarboxylases, gamma subunit</fullName>
    </submittedName>
</protein>
<dbReference type="Pfam" id="PF04277">
    <property type="entry name" value="OAD_gamma"/>
    <property type="match status" value="1"/>
</dbReference>
<dbReference type="GO" id="GO:0005886">
    <property type="term" value="C:plasma membrane"/>
    <property type="evidence" value="ECO:0007669"/>
    <property type="project" value="UniProtKB-SubCell"/>
</dbReference>
<keyword evidence="2" id="KW-1003">Cell membrane</keyword>
<evidence type="ECO:0000313" key="8">
    <source>
        <dbReference type="Proteomes" id="UP000184512"/>
    </source>
</evidence>
<evidence type="ECO:0000256" key="6">
    <source>
        <dbReference type="SAM" id="Phobius"/>
    </source>
</evidence>
<evidence type="ECO:0000256" key="3">
    <source>
        <dbReference type="ARBA" id="ARBA00022692"/>
    </source>
</evidence>